<name>A0ABV3ZIY0_9BACT</name>
<protein>
    <submittedName>
        <fullName evidence="1">PIG-L family deacetylase</fullName>
        <ecNumber evidence="1">3.5.1.-</ecNumber>
    </submittedName>
</protein>
<organism evidence="1 2">
    <name type="scientific">Danxiaibacter flavus</name>
    <dbReference type="NCBI Taxonomy" id="3049108"/>
    <lineage>
        <taxon>Bacteria</taxon>
        <taxon>Pseudomonadati</taxon>
        <taxon>Bacteroidota</taxon>
        <taxon>Chitinophagia</taxon>
        <taxon>Chitinophagales</taxon>
        <taxon>Chitinophagaceae</taxon>
        <taxon>Danxiaibacter</taxon>
    </lineage>
</organism>
<keyword evidence="2" id="KW-1185">Reference proteome</keyword>
<dbReference type="InterPro" id="IPR003737">
    <property type="entry name" value="GlcNAc_PI_deacetylase-related"/>
</dbReference>
<gene>
    <name evidence="1" type="ORF">QTN47_20230</name>
</gene>
<dbReference type="Pfam" id="PF02585">
    <property type="entry name" value="PIG-L"/>
    <property type="match status" value="1"/>
</dbReference>
<proteinExistence type="predicted"/>
<dbReference type="GO" id="GO:0016787">
    <property type="term" value="F:hydrolase activity"/>
    <property type="evidence" value="ECO:0007669"/>
    <property type="project" value="UniProtKB-KW"/>
</dbReference>
<dbReference type="InterPro" id="IPR024078">
    <property type="entry name" value="LmbE-like_dom_sf"/>
</dbReference>
<comment type="caution">
    <text evidence="1">The sequence shown here is derived from an EMBL/GenBank/DDBJ whole genome shotgun (WGS) entry which is preliminary data.</text>
</comment>
<dbReference type="PANTHER" id="PTHR12993:SF11">
    <property type="entry name" value="N-ACETYLGLUCOSAMINYL-PHOSPHATIDYLINOSITOL DE-N-ACETYLASE"/>
    <property type="match status" value="1"/>
</dbReference>
<dbReference type="EC" id="3.5.1.-" evidence="1"/>
<dbReference type="SUPFAM" id="SSF102588">
    <property type="entry name" value="LmbE-like"/>
    <property type="match status" value="1"/>
</dbReference>
<reference evidence="1 2" key="1">
    <citation type="submission" date="2023-07" db="EMBL/GenBank/DDBJ databases">
        <authorList>
            <person name="Lian W.-H."/>
        </authorList>
    </citation>
    <scope>NUCLEOTIDE SEQUENCE [LARGE SCALE GENOMIC DNA]</scope>
    <source>
        <strain evidence="1 2">SYSU DXS3180</strain>
    </source>
</reference>
<dbReference type="EMBL" id="JAULBC010000007">
    <property type="protein sequence ID" value="MEX6689846.1"/>
    <property type="molecule type" value="Genomic_DNA"/>
</dbReference>
<evidence type="ECO:0000313" key="1">
    <source>
        <dbReference type="EMBL" id="MEX6689846.1"/>
    </source>
</evidence>
<dbReference type="Gene3D" id="3.40.50.10320">
    <property type="entry name" value="LmbE-like"/>
    <property type="match status" value="1"/>
</dbReference>
<dbReference type="Proteomes" id="UP001560573">
    <property type="component" value="Unassembled WGS sequence"/>
</dbReference>
<dbReference type="RefSeq" id="WP_369331253.1">
    <property type="nucleotide sequence ID" value="NZ_JAULBC010000007.1"/>
</dbReference>
<sequence length="322" mass="36093">MKAAIHCSCIWPAPFNHSLFRTIMSQGKIIGVLASILFILTTTKLIGQQKALHPKVLVVIAHPDDESIVSVTLYKIAKEHNGQVDLFVITNGEAGYRYSTLAEKYYGVKLTDEENGRSKLPSIRKQELKNAGHILGVSNYFFADQRDNKYCLDEKASLDSCWNIPEVKTKLLAVLKRENYDFVFCILPGENEHGAHKAATLIALNAVAQLPALQKPVILAATVVNNSDSIIRFSGYKNYTETKVLQDTALFHVDRTASFSYNAKLNYKVITNWEIAEHKTQGATQMTMNIGDKEAFWFFNQNDVTRANDCQSLFQSLAITPK</sequence>
<dbReference type="PANTHER" id="PTHR12993">
    <property type="entry name" value="N-ACETYLGLUCOSAMINYL-PHOSPHATIDYLINOSITOL DE-N-ACETYLASE-RELATED"/>
    <property type="match status" value="1"/>
</dbReference>
<accession>A0ABV3ZIY0</accession>
<keyword evidence="1" id="KW-0378">Hydrolase</keyword>
<evidence type="ECO:0000313" key="2">
    <source>
        <dbReference type="Proteomes" id="UP001560573"/>
    </source>
</evidence>